<evidence type="ECO:0000313" key="2">
    <source>
        <dbReference type="EMBL" id="MEX1662442.1"/>
    </source>
</evidence>
<dbReference type="Pfam" id="PF06568">
    <property type="entry name" value="YjiS-like"/>
    <property type="match status" value="1"/>
</dbReference>
<name>A0ABV3TML8_9RHOB</name>
<dbReference type="InterPro" id="IPR009506">
    <property type="entry name" value="YjiS-like"/>
</dbReference>
<evidence type="ECO:0000259" key="1">
    <source>
        <dbReference type="Pfam" id="PF06568"/>
    </source>
</evidence>
<sequence>MTKISEALARRKVYRQTLSELRSLNGRELDDLGLHASMITRVAYEAAYGK</sequence>
<keyword evidence="3" id="KW-1185">Reference proteome</keyword>
<dbReference type="EMBL" id="JBFRYC010000007">
    <property type="protein sequence ID" value="MEX1662442.1"/>
    <property type="molecule type" value="Genomic_DNA"/>
</dbReference>
<protein>
    <submittedName>
        <fullName evidence="2">DUF1127 domain-containing protein</fullName>
    </submittedName>
</protein>
<reference evidence="2 3" key="1">
    <citation type="journal article" date="2011" name="Int. J. Syst. Evol. Microbiol.">
        <title>Zhongshania antarctica gen. nov., sp. nov. and Zhongshania guokunii sp. nov., gammaproteobacteria respectively isolated from coastal attached (fast) ice and surface seawater of the Antarctic.</title>
        <authorList>
            <person name="Li H.J."/>
            <person name="Zhang X.Y."/>
            <person name="Chen C.X."/>
            <person name="Zhang Y.J."/>
            <person name="Gao Z.M."/>
            <person name="Yu Y."/>
            <person name="Chen X.L."/>
            <person name="Chen B."/>
            <person name="Zhang Y.Z."/>
        </authorList>
    </citation>
    <scope>NUCLEOTIDE SEQUENCE [LARGE SCALE GENOMIC DNA]</scope>
    <source>
        <strain evidence="2 3">15-R06ZXC-3</strain>
    </source>
</reference>
<organism evidence="2 3">
    <name type="scientific">Thioclava arctica</name>
    <dbReference type="NCBI Taxonomy" id="3238301"/>
    <lineage>
        <taxon>Bacteria</taxon>
        <taxon>Pseudomonadati</taxon>
        <taxon>Pseudomonadota</taxon>
        <taxon>Alphaproteobacteria</taxon>
        <taxon>Rhodobacterales</taxon>
        <taxon>Paracoccaceae</taxon>
        <taxon>Thioclava</taxon>
    </lineage>
</organism>
<accession>A0ABV3TML8</accession>
<evidence type="ECO:0000313" key="3">
    <source>
        <dbReference type="Proteomes" id="UP001557465"/>
    </source>
</evidence>
<proteinExistence type="predicted"/>
<dbReference type="Proteomes" id="UP001557465">
    <property type="component" value="Unassembled WGS sequence"/>
</dbReference>
<feature type="domain" description="YjiS-like" evidence="1">
    <location>
        <begin position="6"/>
        <end position="39"/>
    </location>
</feature>
<gene>
    <name evidence="2" type="ORF">AB4874_12400</name>
</gene>
<comment type="caution">
    <text evidence="2">The sequence shown here is derived from an EMBL/GenBank/DDBJ whole genome shotgun (WGS) entry which is preliminary data.</text>
</comment>